<evidence type="ECO:0000313" key="5">
    <source>
        <dbReference type="EMBL" id="GIJ02564.1"/>
    </source>
</evidence>
<feature type="region of interest" description="Disordered" evidence="2">
    <location>
        <begin position="813"/>
        <end position="836"/>
    </location>
</feature>
<evidence type="ECO:0000313" key="6">
    <source>
        <dbReference type="Proteomes" id="UP000652013"/>
    </source>
</evidence>
<protein>
    <recommendedName>
        <fullName evidence="7">Calpain catalytic domain-containing protein</fullName>
    </recommendedName>
</protein>
<gene>
    <name evidence="5" type="ORF">Sya03_19160</name>
</gene>
<feature type="region of interest" description="Disordered" evidence="2">
    <location>
        <begin position="1068"/>
        <end position="1368"/>
    </location>
</feature>
<feature type="compositionally biased region" description="Gly residues" evidence="2">
    <location>
        <begin position="2109"/>
        <end position="2118"/>
    </location>
</feature>
<dbReference type="Pfam" id="PF15644">
    <property type="entry name" value="Gln_amidase"/>
    <property type="match status" value="2"/>
</dbReference>
<dbReference type="InterPro" id="IPR028908">
    <property type="entry name" value="Tox-PL_dom"/>
</dbReference>
<dbReference type="Pfam" id="PF25547">
    <property type="entry name" value="WXG100_2"/>
    <property type="match status" value="1"/>
</dbReference>
<sequence length="2341" mass="243167">MSLLPSPIPHPLDFSPWDLPDWAYTALEWVVGFDWPEGNEAVTWDVADLWYRIGDDLAQPVDESFAAATEFISAYGGAGITVDAFKTAWDDLSRGDQAPLLALMLVAHELGKIVEETGCDIEGAKLEAWIELGIFVAELVALGITVVLTLGAASPAAAGLIAATRLAIQMIFKRLIAQLSKKAIKQGMKEAAERAAKQLGTSAGRRALARNALREGLDEAREEVYTQTAIQAYQTSNGRRDGLDIADIGTSAWAGFAGGAASAGAGIGGGKGLGRDIGGEVLGEVGGNLAVGKLPGLEDVAKGASSGAVSGAVGGAQSDLNALRDSMRGVDSLSAPPGVTESGAPGSHPASAPDASSPSSPTSPSSSPAASSPASSSSPGSSVSPSGSPSPSAEPSPSPSPSPSAAPSPSPSADSSPSADRGTAPSAAPAPSSEPSAPPSASPASSSSPAEGAPQPSAATRGSDSVNLSSTAPPVEAPAAGSTAGSAAGSGPSPAGSPAAGGTPAAPAPGPMSGGPAGPPTAAPAATPATTPATVPSATPATTSTPASTPTPASTAPTSLSSSSQTTTPAASPTTSAPATTAPTTSSPTTTSSPSATPPTATPTTTSPSATSAAGPTTAAAGPVTASPSAPSVTSPAGGVGGTSPVGTVPVGASSAGVSLDSPGPGHSSGGPGARTPSGVDPDGSPPPVGDGSRGFRPDRDDAGERRYFADAAKRRARELDRGIKAEVRRLRTDARYHGEQARQFRKAEKLAERQGDRRAANWYRDAAARSKGLSDQLADRAKKIRKGDVAIPVMEVRGQDWHRLNTDVGELAPGGLTTPRDSAVPGNVSDPSDWQRPYDRPGGLRMPLAEHQLDVERAVPRGANGRPVRGVDPRGSRYFGLINDGGPGADPTRGINCVDCSLSFFETWFHGRPRVSAPRTFDQYHDGDVNTQRNGEQGGVQRVETVANAVHVALTPPIGLGHPPADQNTINRGLTNLYTALQNGGPGSYAFVFCRFGNGGGHAFSAINQDGRILFVDSQVGTIADPLAVDRDEPIKSLYGHRGVPDPANTTELSAVVLNANGNEQFIPDNCGIHPESKHYRPPTAQQPPPFTTPPVPSVVPPAPVPQQPAVVDPTPNPAPAEPDAVAPVAPDAVAPAPVQPDPAVPAPTRPEAPPPTRPDPQPMQPEPDLEPPASPAETPVDRLAVLDPTPTPTTAPTDPDLDILRVLNPDPTPTPDAPPADPRPDIHAALNPDGPPPTTPPTERPDIHAALNPNGPRPATPPAERPDIHSALNPDPSPTPDATPADPRPDIHAALNPDGPRPATPPTERPDINAALNPEGLALESLVGPRPDATPVAVPPDADPYQQTTPPPTTARTTATDPYADADARAEYLRAARDRRHRHEDDRREDRAGFFEEKVRRQRAHLAELRARAEAARNVGDSFKADRLDRAADELRAELEEYEDEAIRLRRGRIETPVEVDAEAWRHLNTDVGTLVDPAGGTPVEASRAYDQPGGLRRPLAVHQADVERAVPRNPDGTVRRHADPRDGDWFGLLNDGGPTADRTRGINCGDAVLSFVSTYLHANPLVAAPRTFDVYDNGDPDRPRGAERGVLDRIERTTGGRLQGLCPDMRTADPAQAQLAVDLAYQNLHNHLLNTGPGATAIIVTETADGDSHAWTAVNQDGRVLWLDPQRGTVSAHGPLYFHSGQGPAAGTTDTNVVVMDALVLDGSGRYAPLPHHSSGSFGTAEPEGTAEPSGSPDPDRVVEPRRAAADEGSPGGPPPADASAHERELLDALSPDERRELERAVTAARRVADEVLGDLDAIASQQRDSTGAPVARLVDTEHRVKEPASLARKFVTEGTIDEQPMDAFLESVNDRVRFSVETSHASYGSVVTEVLADLRARGYAIDSVKNFWKVGNRFSGVNVTARTPDGFTFEIQFPTEASRALGKRTHAAYETFRLDSLPSEQRVAALLEIHRQTTEAGLHRTLPAGLDTLPSAKDKTFARWTDSEPTVWQNYLAVLRRDGRTFADVVAELGMTPADFPGGERLGLGDDSGLRLSRHIVETGRAPADEPDRVSDPPGPASPSGRVEPAAPGLGVRPGRSGDGPDGRRLRRPDSAGGPADSGAHGDGGPGNGPAGRDDAGADLPGGSPVGQGVGATPQLNAEDGETNAPGEHVETENGFRTINVRPGQTPGALGPAFALGAHYLDVFEYDHEVRQAEALGEAYDVRGLDAAHDRNDGSGNPDVLVRVDPADLGSFADLKRLDPSEPPTAKDPDYSRRVEKRLRAPFAQDPRITVAVVDGRDVGLTHDGAVRGIRRALGFWRQQGRNPQPDHRMIVMTADGSWITWRGDTGAIDVGS</sequence>
<feature type="compositionally biased region" description="Pro residues" evidence="2">
    <location>
        <begin position="1212"/>
        <end position="1223"/>
    </location>
</feature>
<dbReference type="EMBL" id="BOOY01000011">
    <property type="protein sequence ID" value="GIJ02564.1"/>
    <property type="molecule type" value="Genomic_DNA"/>
</dbReference>
<feature type="compositionally biased region" description="Low complexity" evidence="2">
    <location>
        <begin position="523"/>
        <end position="595"/>
    </location>
</feature>
<name>A0A8J4DIP2_9ACTN</name>
<feature type="compositionally biased region" description="Basic and acidic residues" evidence="2">
    <location>
        <begin position="2047"/>
        <end position="2059"/>
    </location>
</feature>
<evidence type="ECO:0000256" key="1">
    <source>
        <dbReference type="SAM" id="Coils"/>
    </source>
</evidence>
<dbReference type="PANTHER" id="PTHR45725">
    <property type="entry name" value="FORMIN HOMOLOGY 2 FAMILY MEMBER"/>
    <property type="match status" value="1"/>
</dbReference>
<keyword evidence="1" id="KW-0175">Coiled coil</keyword>
<evidence type="ECO:0008006" key="7">
    <source>
        <dbReference type="Google" id="ProtNLM"/>
    </source>
</evidence>
<feature type="compositionally biased region" description="Pro residues" evidence="2">
    <location>
        <begin position="1139"/>
        <end position="1176"/>
    </location>
</feature>
<evidence type="ECO:0000256" key="2">
    <source>
        <dbReference type="SAM" id="MobiDB-lite"/>
    </source>
</evidence>
<feature type="compositionally biased region" description="Low complexity" evidence="2">
    <location>
        <begin position="342"/>
        <end position="391"/>
    </location>
</feature>
<feature type="coiled-coil region" evidence="1">
    <location>
        <begin position="1401"/>
        <end position="1454"/>
    </location>
</feature>
<evidence type="ECO:0000259" key="4">
    <source>
        <dbReference type="Pfam" id="PF25547"/>
    </source>
</evidence>
<feature type="compositionally biased region" description="Basic and acidic residues" evidence="2">
    <location>
        <begin position="1741"/>
        <end position="1753"/>
    </location>
</feature>
<proteinExistence type="predicted"/>
<feature type="region of interest" description="Disordered" evidence="2">
    <location>
        <begin position="2047"/>
        <end position="2158"/>
    </location>
</feature>
<feature type="compositionally biased region" description="Pro residues" evidence="2">
    <location>
        <begin position="1235"/>
        <end position="1244"/>
    </location>
</feature>
<feature type="region of interest" description="Disordered" evidence="2">
    <location>
        <begin position="1718"/>
        <end position="1770"/>
    </location>
</feature>
<comment type="caution">
    <text evidence="5">The sequence shown here is derived from an EMBL/GenBank/DDBJ whole genome shotgun (WGS) entry which is preliminary data.</text>
</comment>
<dbReference type="InterPro" id="IPR051425">
    <property type="entry name" value="Formin_Homology"/>
</dbReference>
<feature type="domain" description="Outer membrane channel protein CpnT-like N-terminal" evidence="4">
    <location>
        <begin position="8"/>
        <end position="165"/>
    </location>
</feature>
<feature type="domain" description="Tox-PL" evidence="3">
    <location>
        <begin position="1550"/>
        <end position="1676"/>
    </location>
</feature>
<feature type="compositionally biased region" description="Low complexity" evidence="2">
    <location>
        <begin position="411"/>
        <end position="435"/>
    </location>
</feature>
<dbReference type="PANTHER" id="PTHR45725:SF18">
    <property type="entry name" value="ORC1-LIKE AAA ATPASE DOMAIN-CONTAINING PROTEIN"/>
    <property type="match status" value="1"/>
</dbReference>
<feature type="compositionally biased region" description="Pro residues" evidence="2">
    <location>
        <begin position="392"/>
        <end position="410"/>
    </location>
</feature>
<feature type="compositionally biased region" description="Basic and acidic residues" evidence="2">
    <location>
        <begin position="2087"/>
        <end position="2098"/>
    </location>
</feature>
<organism evidence="5 6">
    <name type="scientific">Spirilliplanes yamanashiensis</name>
    <dbReference type="NCBI Taxonomy" id="42233"/>
    <lineage>
        <taxon>Bacteria</taxon>
        <taxon>Bacillati</taxon>
        <taxon>Actinomycetota</taxon>
        <taxon>Actinomycetes</taxon>
        <taxon>Micromonosporales</taxon>
        <taxon>Micromonosporaceae</taxon>
        <taxon>Spirilliplanes</taxon>
    </lineage>
</organism>
<feature type="compositionally biased region" description="Pro residues" evidence="2">
    <location>
        <begin position="1086"/>
        <end position="1108"/>
    </location>
</feature>
<feature type="compositionally biased region" description="Low complexity" evidence="2">
    <location>
        <begin position="1123"/>
        <end position="1138"/>
    </location>
</feature>
<feature type="domain" description="Tox-PL" evidence="3">
    <location>
        <begin position="897"/>
        <end position="1022"/>
    </location>
</feature>
<feature type="region of interest" description="Disordered" evidence="2">
    <location>
        <begin position="328"/>
        <end position="707"/>
    </location>
</feature>
<feature type="compositionally biased region" description="Low complexity" evidence="2">
    <location>
        <begin position="1345"/>
        <end position="1367"/>
    </location>
</feature>
<dbReference type="InterPro" id="IPR057746">
    <property type="entry name" value="CpnT-like_N"/>
</dbReference>
<reference evidence="5" key="1">
    <citation type="submission" date="2021-01" db="EMBL/GenBank/DDBJ databases">
        <title>Whole genome shotgun sequence of Spirilliplanes yamanashiensis NBRC 15828.</title>
        <authorList>
            <person name="Komaki H."/>
            <person name="Tamura T."/>
        </authorList>
    </citation>
    <scope>NUCLEOTIDE SEQUENCE</scope>
    <source>
        <strain evidence="5">NBRC 15828</strain>
    </source>
</reference>
<evidence type="ECO:0000259" key="3">
    <source>
        <dbReference type="Pfam" id="PF15644"/>
    </source>
</evidence>
<feature type="compositionally biased region" description="Low complexity" evidence="2">
    <location>
        <begin position="602"/>
        <end position="637"/>
    </location>
</feature>
<dbReference type="Proteomes" id="UP000652013">
    <property type="component" value="Unassembled WGS sequence"/>
</dbReference>
<feature type="compositionally biased region" description="Low complexity" evidence="2">
    <location>
        <begin position="477"/>
        <end position="505"/>
    </location>
</feature>
<feature type="compositionally biased region" description="Polar residues" evidence="2">
    <location>
        <begin position="460"/>
        <end position="472"/>
    </location>
</feature>
<feature type="compositionally biased region" description="Basic and acidic residues" evidence="2">
    <location>
        <begin position="694"/>
        <end position="707"/>
    </location>
</feature>
<accession>A0A8J4DIP2</accession>
<feature type="compositionally biased region" description="Low complexity" evidence="2">
    <location>
        <begin position="442"/>
        <end position="459"/>
    </location>
</feature>
<keyword evidence="6" id="KW-1185">Reference proteome</keyword>